<name>A0A9P5YIN6_9AGAR</name>
<sequence>MPRASNGALFMHVLLHPRAPAPPPPPSTASAPSRHPSRHTRQARASSRSPTHQFFSPRRPGITTKKDGKTRQNSLWVTTAPDLLDLLGNYRGFIYETSHYRCSTPVCVVRPLPQRLSVASTSSGSTLVPGPTDIEMRTVDDWSDASLSDTIGPDDTAFRSPTPAFPVATSNPPRRPAYAETSDEDE</sequence>
<evidence type="ECO:0000313" key="3">
    <source>
        <dbReference type="Proteomes" id="UP000807469"/>
    </source>
</evidence>
<keyword evidence="3" id="KW-1185">Reference proteome</keyword>
<dbReference type="EMBL" id="MU155914">
    <property type="protein sequence ID" value="KAF9470597.1"/>
    <property type="molecule type" value="Genomic_DNA"/>
</dbReference>
<proteinExistence type="predicted"/>
<comment type="caution">
    <text evidence="2">The sequence shown here is derived from an EMBL/GenBank/DDBJ whole genome shotgun (WGS) entry which is preliminary data.</text>
</comment>
<dbReference type="Proteomes" id="UP000807469">
    <property type="component" value="Unassembled WGS sequence"/>
</dbReference>
<accession>A0A9P5YIN6</accession>
<feature type="region of interest" description="Disordered" evidence="1">
    <location>
        <begin position="16"/>
        <end position="71"/>
    </location>
</feature>
<feature type="compositionally biased region" description="Polar residues" evidence="1">
    <location>
        <begin position="43"/>
        <end position="54"/>
    </location>
</feature>
<feature type="region of interest" description="Disordered" evidence="1">
    <location>
        <begin position="144"/>
        <end position="186"/>
    </location>
</feature>
<protein>
    <submittedName>
        <fullName evidence="2">Uncharacterized protein</fullName>
    </submittedName>
</protein>
<reference evidence="2" key="1">
    <citation type="submission" date="2020-11" db="EMBL/GenBank/DDBJ databases">
        <authorList>
            <consortium name="DOE Joint Genome Institute"/>
            <person name="Ahrendt S."/>
            <person name="Riley R."/>
            <person name="Andreopoulos W."/>
            <person name="Labutti K."/>
            <person name="Pangilinan J."/>
            <person name="Ruiz-Duenas F.J."/>
            <person name="Barrasa J.M."/>
            <person name="Sanchez-Garcia M."/>
            <person name="Camarero S."/>
            <person name="Miyauchi S."/>
            <person name="Serrano A."/>
            <person name="Linde D."/>
            <person name="Babiker R."/>
            <person name="Drula E."/>
            <person name="Ayuso-Fernandez I."/>
            <person name="Pacheco R."/>
            <person name="Padilla G."/>
            <person name="Ferreira P."/>
            <person name="Barriuso J."/>
            <person name="Kellner H."/>
            <person name="Castanera R."/>
            <person name="Alfaro M."/>
            <person name="Ramirez L."/>
            <person name="Pisabarro A.G."/>
            <person name="Kuo A."/>
            <person name="Tritt A."/>
            <person name="Lipzen A."/>
            <person name="He G."/>
            <person name="Yan M."/>
            <person name="Ng V."/>
            <person name="Cullen D."/>
            <person name="Martin F."/>
            <person name="Rosso M.-N."/>
            <person name="Henrissat B."/>
            <person name="Hibbett D."/>
            <person name="Martinez A.T."/>
            <person name="Grigoriev I.V."/>
        </authorList>
    </citation>
    <scope>NUCLEOTIDE SEQUENCE</scope>
    <source>
        <strain evidence="2">CIRM-BRFM 674</strain>
    </source>
</reference>
<evidence type="ECO:0000256" key="1">
    <source>
        <dbReference type="SAM" id="MobiDB-lite"/>
    </source>
</evidence>
<organism evidence="2 3">
    <name type="scientific">Pholiota conissans</name>
    <dbReference type="NCBI Taxonomy" id="109636"/>
    <lineage>
        <taxon>Eukaryota</taxon>
        <taxon>Fungi</taxon>
        <taxon>Dikarya</taxon>
        <taxon>Basidiomycota</taxon>
        <taxon>Agaricomycotina</taxon>
        <taxon>Agaricomycetes</taxon>
        <taxon>Agaricomycetidae</taxon>
        <taxon>Agaricales</taxon>
        <taxon>Agaricineae</taxon>
        <taxon>Strophariaceae</taxon>
        <taxon>Pholiota</taxon>
    </lineage>
</organism>
<dbReference type="AlphaFoldDB" id="A0A9P5YIN6"/>
<evidence type="ECO:0000313" key="2">
    <source>
        <dbReference type="EMBL" id="KAF9470597.1"/>
    </source>
</evidence>
<gene>
    <name evidence="2" type="ORF">BDN70DRAFT_939569</name>
</gene>